<dbReference type="Pfam" id="PF00106">
    <property type="entry name" value="adh_short"/>
    <property type="match status" value="1"/>
</dbReference>
<gene>
    <name evidence="4" type="ORF">G4223_10470</name>
</gene>
<dbReference type="AlphaFoldDB" id="A0A7C9UZH1"/>
<reference evidence="4 5" key="1">
    <citation type="submission" date="2020-02" db="EMBL/GenBank/DDBJ databases">
        <authorList>
            <person name="Dziuba M."/>
            <person name="Kuznetsov B."/>
            <person name="Mardanov A."/>
            <person name="Ravin N."/>
            <person name="Grouzdev D."/>
        </authorList>
    </citation>
    <scope>NUCLEOTIDE SEQUENCE [LARGE SCALE GENOMIC DNA]</scope>
    <source>
        <strain evidence="4 5">SpK</strain>
    </source>
</reference>
<dbReference type="RefSeq" id="WP_163678954.1">
    <property type="nucleotide sequence ID" value="NZ_JAAIYP010000037.1"/>
</dbReference>
<accession>A0A7C9UZH1</accession>
<dbReference type="GO" id="GO:0016020">
    <property type="term" value="C:membrane"/>
    <property type="evidence" value="ECO:0007669"/>
    <property type="project" value="TreeGrafter"/>
</dbReference>
<dbReference type="Gene3D" id="3.40.50.720">
    <property type="entry name" value="NAD(P)-binding Rossmann-like Domain"/>
    <property type="match status" value="1"/>
</dbReference>
<feature type="domain" description="Ketoreductase" evidence="3">
    <location>
        <begin position="3"/>
        <end position="186"/>
    </location>
</feature>
<evidence type="ECO:0000259" key="3">
    <source>
        <dbReference type="SMART" id="SM00822"/>
    </source>
</evidence>
<name>A0A7C9UZH1_9PROT</name>
<organism evidence="4 5">
    <name type="scientific">Magnetospirillum aberrantis SpK</name>
    <dbReference type="NCBI Taxonomy" id="908842"/>
    <lineage>
        <taxon>Bacteria</taxon>
        <taxon>Pseudomonadati</taxon>
        <taxon>Pseudomonadota</taxon>
        <taxon>Alphaproteobacteria</taxon>
        <taxon>Rhodospirillales</taxon>
        <taxon>Rhodospirillaceae</taxon>
        <taxon>Magnetospirillum</taxon>
    </lineage>
</organism>
<dbReference type="SUPFAM" id="SSF51735">
    <property type="entry name" value="NAD(P)-binding Rossmann-fold domains"/>
    <property type="match status" value="1"/>
</dbReference>
<dbReference type="EMBL" id="JAAIYP010000037">
    <property type="protein sequence ID" value="NFV80533.1"/>
    <property type="molecule type" value="Genomic_DNA"/>
</dbReference>
<keyword evidence="2" id="KW-0560">Oxidoreductase</keyword>
<protein>
    <submittedName>
        <fullName evidence="4">SDR family NAD(P)-dependent oxidoreductase</fullName>
    </submittedName>
</protein>
<proteinExistence type="inferred from homology"/>
<evidence type="ECO:0000256" key="2">
    <source>
        <dbReference type="ARBA" id="ARBA00023002"/>
    </source>
</evidence>
<sequence length="251" mass="26545">MPTSILITGASSGLGEALARHYAQPRRHLFLSGRDGARLEAVAHACRDAGADTHTEVVDVTDRAAMAEWIARCDGVRALELVVANAGISAGTGLGGEDEEQTRAIFAVNLDGVLNTVLPAVAAMRPRRAGQIAIMSSLASFRGMPGAPAYCGSKAAVRVWGEGLRGELARDNIRVSVICPGFVKSRITARNTFPMPFLMDAHEAAAVMAKGLAADRGRISYPWPMALASWLTAALPDAVMDWVARRLPAKS</sequence>
<evidence type="ECO:0000256" key="1">
    <source>
        <dbReference type="ARBA" id="ARBA00006484"/>
    </source>
</evidence>
<dbReference type="InterPro" id="IPR036291">
    <property type="entry name" value="NAD(P)-bd_dom_sf"/>
</dbReference>
<dbReference type="SMART" id="SM00822">
    <property type="entry name" value="PKS_KR"/>
    <property type="match status" value="1"/>
</dbReference>
<evidence type="ECO:0000313" key="4">
    <source>
        <dbReference type="EMBL" id="NFV80533.1"/>
    </source>
</evidence>
<dbReference type="InterPro" id="IPR057326">
    <property type="entry name" value="KR_dom"/>
</dbReference>
<dbReference type="InterPro" id="IPR020904">
    <property type="entry name" value="Sc_DH/Rdtase_CS"/>
</dbReference>
<dbReference type="GO" id="GO:0016491">
    <property type="term" value="F:oxidoreductase activity"/>
    <property type="evidence" value="ECO:0007669"/>
    <property type="project" value="UniProtKB-KW"/>
</dbReference>
<evidence type="ECO:0000313" key="5">
    <source>
        <dbReference type="Proteomes" id="UP000480684"/>
    </source>
</evidence>
<dbReference type="InterPro" id="IPR002347">
    <property type="entry name" value="SDR_fam"/>
</dbReference>
<dbReference type="Proteomes" id="UP000480684">
    <property type="component" value="Unassembled WGS sequence"/>
</dbReference>
<keyword evidence="5" id="KW-1185">Reference proteome</keyword>
<dbReference type="PANTHER" id="PTHR44196:SF1">
    <property type="entry name" value="DEHYDROGENASE_REDUCTASE SDR FAMILY MEMBER 7B"/>
    <property type="match status" value="1"/>
</dbReference>
<comment type="similarity">
    <text evidence="1">Belongs to the short-chain dehydrogenases/reductases (SDR) family.</text>
</comment>
<comment type="caution">
    <text evidence="4">The sequence shown here is derived from an EMBL/GenBank/DDBJ whole genome shotgun (WGS) entry which is preliminary data.</text>
</comment>
<dbReference type="PRINTS" id="PR00081">
    <property type="entry name" value="GDHRDH"/>
</dbReference>
<dbReference type="PROSITE" id="PS00061">
    <property type="entry name" value="ADH_SHORT"/>
    <property type="match status" value="1"/>
</dbReference>
<dbReference type="PANTHER" id="PTHR44196">
    <property type="entry name" value="DEHYDROGENASE/REDUCTASE SDR FAMILY MEMBER 7B"/>
    <property type="match status" value="1"/>
</dbReference>